<evidence type="ECO:0008006" key="5">
    <source>
        <dbReference type="Google" id="ProtNLM"/>
    </source>
</evidence>
<evidence type="ECO:0000313" key="4">
    <source>
        <dbReference type="Proteomes" id="UP001500837"/>
    </source>
</evidence>
<evidence type="ECO:0000313" key="3">
    <source>
        <dbReference type="EMBL" id="GAA0293690.1"/>
    </source>
</evidence>
<keyword evidence="4" id="KW-1185">Reference proteome</keyword>
<comment type="caution">
    <text evidence="3">The sequence shown here is derived from an EMBL/GenBank/DDBJ whole genome shotgun (WGS) entry which is preliminary data.</text>
</comment>
<evidence type="ECO:0000256" key="2">
    <source>
        <dbReference type="SAM" id="Phobius"/>
    </source>
</evidence>
<accession>A0AAV3S497</accession>
<evidence type="ECO:0000256" key="1">
    <source>
        <dbReference type="SAM" id="MobiDB-lite"/>
    </source>
</evidence>
<name>A0AAV3S497_9EURY</name>
<organism evidence="3 4">
    <name type="scientific">Halarchaeum salinum</name>
    <dbReference type="NCBI Taxonomy" id="489912"/>
    <lineage>
        <taxon>Archaea</taxon>
        <taxon>Methanobacteriati</taxon>
        <taxon>Methanobacteriota</taxon>
        <taxon>Stenosarchaea group</taxon>
        <taxon>Halobacteria</taxon>
        <taxon>Halobacteriales</taxon>
        <taxon>Halobacteriaceae</taxon>
    </lineage>
</organism>
<feature type="compositionally biased region" description="Low complexity" evidence="1">
    <location>
        <begin position="358"/>
        <end position="368"/>
    </location>
</feature>
<dbReference type="RefSeq" id="WP_211313680.1">
    <property type="nucleotide sequence ID" value="NZ_BAAABL010000021.1"/>
</dbReference>
<dbReference type="AlphaFoldDB" id="A0AAV3S497"/>
<reference evidence="3 4" key="1">
    <citation type="journal article" date="2019" name="Int. J. Syst. Evol. Microbiol.">
        <title>The Global Catalogue of Microorganisms (GCM) 10K type strain sequencing project: providing services to taxonomists for standard genome sequencing and annotation.</title>
        <authorList>
            <consortium name="The Broad Institute Genomics Platform"/>
            <consortium name="The Broad Institute Genome Sequencing Center for Infectious Disease"/>
            <person name="Wu L."/>
            <person name="Ma J."/>
        </authorList>
    </citation>
    <scope>NUCLEOTIDE SEQUENCE [LARGE SCALE GENOMIC DNA]</scope>
    <source>
        <strain evidence="3 4">JCM 16330</strain>
    </source>
</reference>
<gene>
    <name evidence="3" type="ORF">GCM10009066_05390</name>
</gene>
<dbReference type="EMBL" id="BAAABL010000021">
    <property type="protein sequence ID" value="GAA0293690.1"/>
    <property type="molecule type" value="Genomic_DNA"/>
</dbReference>
<dbReference type="Proteomes" id="UP001500837">
    <property type="component" value="Unassembled WGS sequence"/>
</dbReference>
<feature type="transmembrane region" description="Helical" evidence="2">
    <location>
        <begin position="371"/>
        <end position="390"/>
    </location>
</feature>
<keyword evidence="2" id="KW-0812">Transmembrane</keyword>
<feature type="region of interest" description="Disordered" evidence="1">
    <location>
        <begin position="344"/>
        <end position="368"/>
    </location>
</feature>
<proteinExistence type="predicted"/>
<keyword evidence="2" id="KW-1133">Transmembrane helix</keyword>
<sequence>MSRQTIAVVAVALLLVAGVVPASTAAASSSSNAYTGTHVSFDVQGSTVTDYTVEDATVVQSIGVQSTSQAESDSGGGLLGAGGGLDLSATVNVDLAGLSLSTTTQTSATVQAESGATLTAHDENNGILVVEPGDESQVVVANLSTNAEASASGENQVEVTTADGTRATFIAVGNASVTVNEQGNVTGQVGTNGKVVLRAYPDGKTEAETQAEELIASGKAAGEVYAGTAAEAGAKASTSVVTYANETTMTAKQTGESTVNVTVDRTSETGKVLITSVSEAAVGTTENLDVAVSGGTAVEVSSYSDLEGALGSDRSAYMVKQHASGNATVFVAFNHFSERTASISGADDGSSGGDAGDDSGSTATSSGSSPGFGVVTLVGALVALAAVLFVRRE</sequence>
<protein>
    <recommendedName>
        <fullName evidence="5">PGF-CTERM sorting domain-containing protein</fullName>
    </recommendedName>
</protein>
<keyword evidence="2" id="KW-0472">Membrane</keyword>